<gene>
    <name evidence="2" type="ORF">OsJ_17644</name>
</gene>
<dbReference type="Proteomes" id="UP000007752">
    <property type="component" value="Chromosome 5"/>
</dbReference>
<sequence length="137" mass="14035">MSSKQELSFSDGDSCGSATSHRSSTLCPISASGGSPLMEISRLRGGAGDKPGSAACLVYYLWLRGTTVAARTAPSVLHLRGQRRSAPPEAAPSMWSGDTDLTAPSPDPNAGSPIRRSTAAEVVRSATVTACRTGGGR</sequence>
<proteinExistence type="predicted"/>
<feature type="region of interest" description="Disordered" evidence="1">
    <location>
        <begin position="1"/>
        <end position="51"/>
    </location>
</feature>
<accession>B9FN89</accession>
<reference evidence="2" key="2">
    <citation type="submission" date="2008-12" db="EMBL/GenBank/DDBJ databases">
        <title>Improved gene annotation of the rice (Oryza sativa) genomes.</title>
        <authorList>
            <person name="Wang J."/>
            <person name="Li R."/>
            <person name="Fan W."/>
            <person name="Huang Q."/>
            <person name="Zhang J."/>
            <person name="Zhou Y."/>
            <person name="Hu Y."/>
            <person name="Zi S."/>
            <person name="Li J."/>
            <person name="Ni P."/>
            <person name="Zheng H."/>
            <person name="Zhang Y."/>
            <person name="Zhao M."/>
            <person name="Hao Q."/>
            <person name="McDermott J."/>
            <person name="Samudrala R."/>
            <person name="Kristiansen K."/>
            <person name="Wong G.K.-S."/>
        </authorList>
    </citation>
    <scope>NUCLEOTIDE SEQUENCE</scope>
</reference>
<evidence type="ECO:0000313" key="2">
    <source>
        <dbReference type="EMBL" id="EEE62841.1"/>
    </source>
</evidence>
<organism evidence="2">
    <name type="scientific">Oryza sativa subsp. japonica</name>
    <name type="common">Rice</name>
    <dbReference type="NCBI Taxonomy" id="39947"/>
    <lineage>
        <taxon>Eukaryota</taxon>
        <taxon>Viridiplantae</taxon>
        <taxon>Streptophyta</taxon>
        <taxon>Embryophyta</taxon>
        <taxon>Tracheophyta</taxon>
        <taxon>Spermatophyta</taxon>
        <taxon>Magnoliopsida</taxon>
        <taxon>Liliopsida</taxon>
        <taxon>Poales</taxon>
        <taxon>Poaceae</taxon>
        <taxon>BOP clade</taxon>
        <taxon>Oryzoideae</taxon>
        <taxon>Oryzeae</taxon>
        <taxon>Oryzinae</taxon>
        <taxon>Oryza</taxon>
        <taxon>Oryza sativa</taxon>
    </lineage>
</organism>
<evidence type="ECO:0000256" key="1">
    <source>
        <dbReference type="SAM" id="MobiDB-lite"/>
    </source>
</evidence>
<feature type="compositionally biased region" description="Polar residues" evidence="1">
    <location>
        <begin position="16"/>
        <end position="27"/>
    </location>
</feature>
<reference evidence="2" key="1">
    <citation type="journal article" date="2005" name="PLoS Biol.">
        <title>The genomes of Oryza sativa: a history of duplications.</title>
        <authorList>
            <person name="Yu J."/>
            <person name="Wang J."/>
            <person name="Lin W."/>
            <person name="Li S."/>
            <person name="Li H."/>
            <person name="Zhou J."/>
            <person name="Ni P."/>
            <person name="Dong W."/>
            <person name="Hu S."/>
            <person name="Zeng C."/>
            <person name="Zhang J."/>
            <person name="Zhang Y."/>
            <person name="Li R."/>
            <person name="Xu Z."/>
            <person name="Li S."/>
            <person name="Li X."/>
            <person name="Zheng H."/>
            <person name="Cong L."/>
            <person name="Lin L."/>
            <person name="Yin J."/>
            <person name="Geng J."/>
            <person name="Li G."/>
            <person name="Shi J."/>
            <person name="Liu J."/>
            <person name="Lv H."/>
            <person name="Li J."/>
            <person name="Wang J."/>
            <person name="Deng Y."/>
            <person name="Ran L."/>
            <person name="Shi X."/>
            <person name="Wang X."/>
            <person name="Wu Q."/>
            <person name="Li C."/>
            <person name="Ren X."/>
            <person name="Wang J."/>
            <person name="Wang X."/>
            <person name="Li D."/>
            <person name="Liu D."/>
            <person name="Zhang X."/>
            <person name="Ji Z."/>
            <person name="Zhao W."/>
            <person name="Sun Y."/>
            <person name="Zhang Z."/>
            <person name="Bao J."/>
            <person name="Han Y."/>
            <person name="Dong L."/>
            <person name="Ji J."/>
            <person name="Chen P."/>
            <person name="Wu S."/>
            <person name="Liu J."/>
            <person name="Xiao Y."/>
            <person name="Bu D."/>
            <person name="Tan J."/>
            <person name="Yang L."/>
            <person name="Ye C."/>
            <person name="Zhang J."/>
            <person name="Xu J."/>
            <person name="Zhou Y."/>
            <person name="Yu Y."/>
            <person name="Zhang B."/>
            <person name="Zhuang S."/>
            <person name="Wei H."/>
            <person name="Liu B."/>
            <person name="Lei M."/>
            <person name="Yu H."/>
            <person name="Li Y."/>
            <person name="Xu H."/>
            <person name="Wei S."/>
            <person name="He X."/>
            <person name="Fang L."/>
            <person name="Zhang Z."/>
            <person name="Zhang Y."/>
            <person name="Huang X."/>
            <person name="Su Z."/>
            <person name="Tong W."/>
            <person name="Li J."/>
            <person name="Tong Z."/>
            <person name="Li S."/>
            <person name="Ye J."/>
            <person name="Wang L."/>
            <person name="Fang L."/>
            <person name="Lei T."/>
            <person name="Chen C."/>
            <person name="Chen H."/>
            <person name="Xu Z."/>
            <person name="Li H."/>
            <person name="Huang H."/>
            <person name="Zhang F."/>
            <person name="Xu H."/>
            <person name="Li N."/>
            <person name="Zhao C."/>
            <person name="Li S."/>
            <person name="Dong L."/>
            <person name="Huang Y."/>
            <person name="Li L."/>
            <person name="Xi Y."/>
            <person name="Qi Q."/>
            <person name="Li W."/>
            <person name="Zhang B."/>
            <person name="Hu W."/>
            <person name="Zhang Y."/>
            <person name="Tian X."/>
            <person name="Jiao Y."/>
            <person name="Liang X."/>
            <person name="Jin J."/>
            <person name="Gao L."/>
            <person name="Zheng W."/>
            <person name="Hao B."/>
            <person name="Liu S."/>
            <person name="Wang W."/>
            <person name="Yuan L."/>
            <person name="Cao M."/>
            <person name="McDermott J."/>
            <person name="Samudrala R."/>
            <person name="Wang J."/>
            <person name="Wong G.K."/>
            <person name="Yang H."/>
        </authorList>
    </citation>
    <scope>NUCLEOTIDE SEQUENCE [LARGE SCALE GENOMIC DNA]</scope>
</reference>
<dbReference type="AlphaFoldDB" id="B9FN89"/>
<feature type="region of interest" description="Disordered" evidence="1">
    <location>
        <begin position="80"/>
        <end position="137"/>
    </location>
</feature>
<name>B9FN89_ORYSJ</name>
<dbReference type="EMBL" id="CM000142">
    <property type="protein sequence ID" value="EEE62841.1"/>
    <property type="molecule type" value="Genomic_DNA"/>
</dbReference>
<protein>
    <submittedName>
        <fullName evidence="2">Uncharacterized protein</fullName>
    </submittedName>
</protein>